<comment type="caution">
    <text evidence="1">The sequence shown here is derived from an EMBL/GenBank/DDBJ whole genome shotgun (WGS) entry which is preliminary data.</text>
</comment>
<organism evidence="1 2">
    <name type="scientific">Nostocoides japonicum T1-X7</name>
    <dbReference type="NCBI Taxonomy" id="1194083"/>
    <lineage>
        <taxon>Bacteria</taxon>
        <taxon>Bacillati</taxon>
        <taxon>Actinomycetota</taxon>
        <taxon>Actinomycetes</taxon>
        <taxon>Micrococcales</taxon>
        <taxon>Intrasporangiaceae</taxon>
        <taxon>Nostocoides</taxon>
    </lineage>
</organism>
<evidence type="ECO:0000313" key="2">
    <source>
        <dbReference type="Proteomes" id="UP000035721"/>
    </source>
</evidence>
<proteinExistence type="predicted"/>
<keyword evidence="2" id="KW-1185">Reference proteome</keyword>
<protein>
    <submittedName>
        <fullName evidence="1">Uncharacterized protein</fullName>
    </submittedName>
</protein>
<dbReference type="AlphaFoldDB" id="A0A077M419"/>
<gene>
    <name evidence="1" type="ORF">BN12_60028</name>
</gene>
<accession>A0A077M419</accession>
<evidence type="ECO:0000313" key="1">
    <source>
        <dbReference type="EMBL" id="CCH79822.1"/>
    </source>
</evidence>
<reference evidence="1 2" key="1">
    <citation type="journal article" date="2013" name="ISME J.">
        <title>A metabolic model for members of the genus Tetrasphaera involved in enhanced biological phosphorus removal.</title>
        <authorList>
            <person name="Kristiansen R."/>
            <person name="Nguyen H.T.T."/>
            <person name="Saunders A.M."/>
            <person name="Nielsen J.L."/>
            <person name="Wimmer R."/>
            <person name="Le V.Q."/>
            <person name="McIlroy S.J."/>
            <person name="Petrovski S."/>
            <person name="Seviour R.J."/>
            <person name="Calteau A."/>
            <person name="Nielsen K.L."/>
            <person name="Nielsen P.H."/>
        </authorList>
    </citation>
    <scope>NUCLEOTIDE SEQUENCE [LARGE SCALE GENOMIC DNA]</scope>
    <source>
        <strain evidence="1 2">T1-X7</strain>
    </source>
</reference>
<sequence>MLVAIGRTRVAITELNWDDVWEQHEVIIVVELGFIPLGVTQPVRDRGLFRGPSGVVRAGKD</sequence>
<dbReference type="Proteomes" id="UP000035721">
    <property type="component" value="Unassembled WGS sequence"/>
</dbReference>
<name>A0A077M419_9MICO</name>
<dbReference type="EMBL" id="CAJB01000392">
    <property type="protein sequence ID" value="CCH79822.1"/>
    <property type="molecule type" value="Genomic_DNA"/>
</dbReference>